<name>V8PF85_OPHHA</name>
<dbReference type="FunFam" id="2.30.30.40:FF:000088">
    <property type="entry name" value="Periplakin"/>
    <property type="match status" value="1"/>
</dbReference>
<dbReference type="GO" id="GO:0005737">
    <property type="term" value="C:cytoplasm"/>
    <property type="evidence" value="ECO:0007669"/>
    <property type="project" value="TreeGrafter"/>
</dbReference>
<comment type="caution">
    <text evidence="8">The sequence shown here is derived from an EMBL/GenBank/DDBJ whole genome shotgun (WGS) entry which is preliminary data.</text>
</comment>
<evidence type="ECO:0000256" key="1">
    <source>
        <dbReference type="ARBA" id="ARBA00009109"/>
    </source>
</evidence>
<dbReference type="GO" id="GO:0016020">
    <property type="term" value="C:membrane"/>
    <property type="evidence" value="ECO:0007669"/>
    <property type="project" value="TreeGrafter"/>
</dbReference>
<comment type="similarity">
    <text evidence="1">Belongs to the plakin or cytolinker family.</text>
</comment>
<sequence length="388" mass="45359">MQKNADQVEKDILETQSKLKKDAINHQQNKPLEFQQINGKNLKDAETLLKDLFLDVDKVKHLKHPQAFEIEKDIKQLHVRMTHQCAEYRELYEKFTLSEVSSKVDWAKILEQKQKQISGGQYGPTMPELEKQIAEHNILQKEIEAYGLQIKNLHSMKASIWRGQCLNSLYTHLQGCMKELAYLSEQQQKILKQDWSDQIIDPQAVRREYEEFRNNELLNQEEYVNMLQDDGERMIELKHPAVTPIQFYDDVDDMSHFLNKLNNDLDNKYSKFNKNSPGIVSDLMCHLENDEKTVKQVEKTIAELKRRSKEISPLKLRRIQCSQPIIIDAICDWDLGEVQLERGEKYTLNNNSNQENWVVQNAKEESKIAPAVCFSIPPPDLEAIDRVN</sequence>
<reference evidence="8 9" key="1">
    <citation type="journal article" date="2013" name="Proc. Natl. Acad. Sci. U.S.A.">
        <title>The king cobra genome reveals dynamic gene evolution and adaptation in the snake venom system.</title>
        <authorList>
            <person name="Vonk F.J."/>
            <person name="Casewell N.R."/>
            <person name="Henkel C.V."/>
            <person name="Heimberg A.M."/>
            <person name="Jansen H.J."/>
            <person name="McCleary R.J."/>
            <person name="Kerkkamp H.M."/>
            <person name="Vos R.A."/>
            <person name="Guerreiro I."/>
            <person name="Calvete J.J."/>
            <person name="Wuster W."/>
            <person name="Woods A.E."/>
            <person name="Logan J.M."/>
            <person name="Harrison R.A."/>
            <person name="Castoe T.A."/>
            <person name="de Koning A.P."/>
            <person name="Pollock D.D."/>
            <person name="Yandell M."/>
            <person name="Calderon D."/>
            <person name="Renjifo C."/>
            <person name="Currier R.B."/>
            <person name="Salgado D."/>
            <person name="Pla D."/>
            <person name="Sanz L."/>
            <person name="Hyder A.S."/>
            <person name="Ribeiro J.M."/>
            <person name="Arntzen J.W."/>
            <person name="van den Thillart G.E."/>
            <person name="Boetzer M."/>
            <person name="Pirovano W."/>
            <person name="Dirks R.P."/>
            <person name="Spaink H.P."/>
            <person name="Duboule D."/>
            <person name="McGlinn E."/>
            <person name="Kini R.M."/>
            <person name="Richardson M.K."/>
        </authorList>
    </citation>
    <scope>NUCLEOTIDE SEQUENCE</scope>
    <source>
        <tissue evidence="8">Blood</tissue>
    </source>
</reference>
<dbReference type="EMBL" id="AZIM01000119">
    <property type="protein sequence ID" value="ETE73234.1"/>
    <property type="molecule type" value="Genomic_DNA"/>
</dbReference>
<dbReference type="InterPro" id="IPR043197">
    <property type="entry name" value="Plakin"/>
</dbReference>
<dbReference type="PROSITE" id="PS50002">
    <property type="entry name" value="SH3"/>
    <property type="match status" value="1"/>
</dbReference>
<dbReference type="GO" id="GO:0005198">
    <property type="term" value="F:structural molecule activity"/>
    <property type="evidence" value="ECO:0007669"/>
    <property type="project" value="TreeGrafter"/>
</dbReference>
<dbReference type="GO" id="GO:0045104">
    <property type="term" value="P:intermediate filament cytoskeleton organization"/>
    <property type="evidence" value="ECO:0007669"/>
    <property type="project" value="InterPro"/>
</dbReference>
<dbReference type="Proteomes" id="UP000018936">
    <property type="component" value="Unassembled WGS sequence"/>
</dbReference>
<dbReference type="GO" id="GO:0042060">
    <property type="term" value="P:wound healing"/>
    <property type="evidence" value="ECO:0007669"/>
    <property type="project" value="TreeGrafter"/>
</dbReference>
<evidence type="ECO:0000259" key="7">
    <source>
        <dbReference type="PROSITE" id="PS50002"/>
    </source>
</evidence>
<dbReference type="GO" id="GO:0045296">
    <property type="term" value="F:cadherin binding"/>
    <property type="evidence" value="ECO:0007669"/>
    <property type="project" value="TreeGrafter"/>
</dbReference>
<evidence type="ECO:0000256" key="2">
    <source>
        <dbReference type="ARBA" id="ARBA00022443"/>
    </source>
</evidence>
<dbReference type="Pfam" id="PF23160">
    <property type="entry name" value="Spectrin_1st_PEPL"/>
    <property type="match status" value="1"/>
</dbReference>
<dbReference type="Gene3D" id="1.20.58.60">
    <property type="match status" value="2"/>
</dbReference>
<gene>
    <name evidence="8" type="primary">EVPL</name>
    <name evidence="8" type="ORF">L345_00931</name>
</gene>
<dbReference type="Pfam" id="PF17902">
    <property type="entry name" value="SH3_10"/>
    <property type="match status" value="1"/>
</dbReference>
<evidence type="ECO:0000256" key="4">
    <source>
        <dbReference type="ARBA" id="ARBA00022737"/>
    </source>
</evidence>
<feature type="domain" description="SH3" evidence="7">
    <location>
        <begin position="322"/>
        <end position="379"/>
    </location>
</feature>
<evidence type="ECO:0000313" key="8">
    <source>
        <dbReference type="EMBL" id="ETE73234.1"/>
    </source>
</evidence>
<keyword evidence="3" id="KW-0597">Phosphoprotein</keyword>
<keyword evidence="4" id="KW-0677">Repeat</keyword>
<organism evidence="8 9">
    <name type="scientific">Ophiophagus hannah</name>
    <name type="common">King cobra</name>
    <name type="synonym">Naja hannah</name>
    <dbReference type="NCBI Taxonomy" id="8665"/>
    <lineage>
        <taxon>Eukaryota</taxon>
        <taxon>Metazoa</taxon>
        <taxon>Chordata</taxon>
        <taxon>Craniata</taxon>
        <taxon>Vertebrata</taxon>
        <taxon>Euteleostomi</taxon>
        <taxon>Lepidosauria</taxon>
        <taxon>Squamata</taxon>
        <taxon>Bifurcata</taxon>
        <taxon>Unidentata</taxon>
        <taxon>Episquamata</taxon>
        <taxon>Toxicofera</taxon>
        <taxon>Serpentes</taxon>
        <taxon>Colubroidea</taxon>
        <taxon>Elapidae</taxon>
        <taxon>Elapinae</taxon>
        <taxon>Ophiophagus</taxon>
    </lineage>
</organism>
<dbReference type="GO" id="GO:0005882">
    <property type="term" value="C:intermediate filament"/>
    <property type="evidence" value="ECO:0007669"/>
    <property type="project" value="TreeGrafter"/>
</dbReference>
<dbReference type="OrthoDB" id="29745at2759"/>
<dbReference type="PANTHER" id="PTHR23169">
    <property type="entry name" value="ENVOPLAKIN"/>
    <property type="match status" value="1"/>
</dbReference>
<proteinExistence type="inferred from homology"/>
<keyword evidence="5" id="KW-0175">Coiled coil</keyword>
<dbReference type="InterPro" id="IPR055419">
    <property type="entry name" value="Spectrin_PEPL/EVPL"/>
</dbReference>
<evidence type="ECO:0000256" key="5">
    <source>
        <dbReference type="ARBA" id="ARBA00023054"/>
    </source>
</evidence>
<dbReference type="InterPro" id="IPR041615">
    <property type="entry name" value="Desmoplakin_SH3"/>
</dbReference>
<dbReference type="SUPFAM" id="SSF46966">
    <property type="entry name" value="Spectrin repeat"/>
    <property type="match status" value="2"/>
</dbReference>
<dbReference type="PANTHER" id="PTHR23169:SF7">
    <property type="entry name" value="ENVOPLAKIN"/>
    <property type="match status" value="1"/>
</dbReference>
<keyword evidence="2 6" id="KW-0728">SH3 domain</keyword>
<accession>V8PF85</accession>
<protein>
    <submittedName>
        <fullName evidence="8">Envoplakin</fullName>
    </submittedName>
</protein>
<evidence type="ECO:0000256" key="6">
    <source>
        <dbReference type="PROSITE-ProRule" id="PRU00192"/>
    </source>
</evidence>
<evidence type="ECO:0000313" key="9">
    <source>
        <dbReference type="Proteomes" id="UP000018936"/>
    </source>
</evidence>
<dbReference type="Gene3D" id="2.30.30.40">
    <property type="entry name" value="SH3 Domains"/>
    <property type="match status" value="1"/>
</dbReference>
<dbReference type="AlphaFoldDB" id="V8PF85"/>
<evidence type="ECO:0000256" key="3">
    <source>
        <dbReference type="ARBA" id="ARBA00022553"/>
    </source>
</evidence>
<dbReference type="InterPro" id="IPR001452">
    <property type="entry name" value="SH3_domain"/>
</dbReference>
<keyword evidence="9" id="KW-1185">Reference proteome</keyword>
<feature type="non-terminal residue" evidence="8">
    <location>
        <position position="388"/>
    </location>
</feature>